<comment type="caution">
    <text evidence="1">The sequence shown here is derived from an EMBL/GenBank/DDBJ whole genome shotgun (WGS) entry which is preliminary data.</text>
</comment>
<dbReference type="Proteomes" id="UP000004810">
    <property type="component" value="Unassembled WGS sequence"/>
</dbReference>
<protein>
    <submittedName>
        <fullName evidence="1">Uncharacterized protein</fullName>
    </submittedName>
</protein>
<dbReference type="GO" id="GO:0051560">
    <property type="term" value="P:mitochondrial calcium ion homeostasis"/>
    <property type="evidence" value="ECO:0007669"/>
    <property type="project" value="InterPro"/>
</dbReference>
<evidence type="ECO:0000313" key="2">
    <source>
        <dbReference type="Proteomes" id="UP000004810"/>
    </source>
</evidence>
<accession>J9ERY1</accession>
<dbReference type="GO" id="GO:0044233">
    <property type="term" value="C:mitochondria-associated endoplasmic reticulum membrane contact site"/>
    <property type="evidence" value="ECO:0007669"/>
    <property type="project" value="InterPro"/>
</dbReference>
<organism evidence="1 2">
    <name type="scientific">Wuchereria bancrofti</name>
    <dbReference type="NCBI Taxonomy" id="6293"/>
    <lineage>
        <taxon>Eukaryota</taxon>
        <taxon>Metazoa</taxon>
        <taxon>Ecdysozoa</taxon>
        <taxon>Nematoda</taxon>
        <taxon>Chromadorea</taxon>
        <taxon>Rhabditida</taxon>
        <taxon>Spirurina</taxon>
        <taxon>Spiruromorpha</taxon>
        <taxon>Filarioidea</taxon>
        <taxon>Onchocercidae</taxon>
        <taxon>Wuchereria</taxon>
    </lineage>
</organism>
<dbReference type="InterPro" id="IPR039275">
    <property type="entry name" value="PDZD8"/>
</dbReference>
<dbReference type="PANTHER" id="PTHR21519">
    <property type="entry name" value="PDZ DOMAIN-CONTAINING PROTEIN 8"/>
    <property type="match status" value="1"/>
</dbReference>
<dbReference type="GO" id="GO:0005739">
    <property type="term" value="C:mitochondrion"/>
    <property type="evidence" value="ECO:0007669"/>
    <property type="project" value="GOC"/>
</dbReference>
<sequence>MLLLKGVCLIGPEELLSRRRRIAVKVSERLSSTWKSVGRRRASFHLLKENKGTIERKTSVIQMEADEVVPVRRAIPDVFSMLELSENLSQMMYQPGNAYNEQMINAAKVAGKNMFADLDPISRKAKINDMEKIRNVIHQTTIERLNVMKNMKNTRSGSVNFAVLEDRLQALAVLMLHYCAALQ</sequence>
<name>J9ERY1_WUCBA</name>
<dbReference type="PANTHER" id="PTHR21519:SF1">
    <property type="entry name" value="PDZ DOMAIN-CONTAINING PROTEIN 8"/>
    <property type="match status" value="1"/>
</dbReference>
<evidence type="ECO:0000313" key="1">
    <source>
        <dbReference type="EMBL" id="EJW84943.1"/>
    </source>
</evidence>
<proteinExistence type="predicted"/>
<dbReference type="GO" id="GO:1990456">
    <property type="term" value="P:mitochondrion-endoplasmic reticulum membrane tethering"/>
    <property type="evidence" value="ECO:0007669"/>
    <property type="project" value="InterPro"/>
</dbReference>
<reference evidence="2" key="1">
    <citation type="submission" date="2012-08" db="EMBL/GenBank/DDBJ databases">
        <title>The Genome Sequence of Wuchereria bancrofti.</title>
        <authorList>
            <person name="Nutman T.B."/>
            <person name="Fink D.L."/>
            <person name="Russ C."/>
            <person name="Young S."/>
            <person name="Zeng Q."/>
            <person name="Koehrsen M."/>
            <person name="Alvarado L."/>
            <person name="Berlin A."/>
            <person name="Chapman S.B."/>
            <person name="Chen Z."/>
            <person name="Freedman E."/>
            <person name="Gellesch M."/>
            <person name="Goldberg J."/>
            <person name="Griggs A."/>
            <person name="Gujja S."/>
            <person name="Heilman E.R."/>
            <person name="Heiman D."/>
            <person name="Hepburn T."/>
            <person name="Howarth C."/>
            <person name="Jen D."/>
            <person name="Larson L."/>
            <person name="Lewis B."/>
            <person name="Mehta T."/>
            <person name="Park D."/>
            <person name="Pearson M."/>
            <person name="Roberts A."/>
            <person name="Saif S."/>
            <person name="Shea T."/>
            <person name="Shenoy N."/>
            <person name="Sisk P."/>
            <person name="Stolte C."/>
            <person name="Sykes S."/>
            <person name="Walk T."/>
            <person name="White J."/>
            <person name="Yandava C."/>
            <person name="Haas B."/>
            <person name="Henn M.R."/>
            <person name="Nusbaum C."/>
            <person name="Birren B."/>
        </authorList>
    </citation>
    <scope>NUCLEOTIDE SEQUENCE [LARGE SCALE GENOMIC DNA]</scope>
    <source>
        <strain evidence="2">NA</strain>
    </source>
</reference>
<dbReference type="EMBL" id="ADBV01001387">
    <property type="protein sequence ID" value="EJW84943.1"/>
    <property type="molecule type" value="Genomic_DNA"/>
</dbReference>
<gene>
    <name evidence="1" type="ORF">WUBG_04145</name>
</gene>
<dbReference type="AlphaFoldDB" id="J9ERY1"/>
<feature type="non-terminal residue" evidence="1">
    <location>
        <position position="183"/>
    </location>
</feature>